<evidence type="ECO:0000313" key="2">
    <source>
        <dbReference type="Proteomes" id="UP001500665"/>
    </source>
</evidence>
<proteinExistence type="predicted"/>
<keyword evidence="2" id="KW-1185">Reference proteome</keyword>
<name>A0ABP4CCS3_9ACTN</name>
<accession>A0ABP4CCS3</accession>
<dbReference type="EMBL" id="BAAAHH010000041">
    <property type="protein sequence ID" value="GAA0966114.1"/>
    <property type="molecule type" value="Genomic_DNA"/>
</dbReference>
<comment type="caution">
    <text evidence="1">The sequence shown here is derived from an EMBL/GenBank/DDBJ whole genome shotgun (WGS) entry which is preliminary data.</text>
</comment>
<protein>
    <submittedName>
        <fullName evidence="1">Uncharacterized protein</fullName>
    </submittedName>
</protein>
<gene>
    <name evidence="1" type="ORF">GCM10009550_67780</name>
</gene>
<evidence type="ECO:0000313" key="1">
    <source>
        <dbReference type="EMBL" id="GAA0966114.1"/>
    </source>
</evidence>
<organism evidence="1 2">
    <name type="scientific">Actinocorallia libanotica</name>
    <dbReference type="NCBI Taxonomy" id="46162"/>
    <lineage>
        <taxon>Bacteria</taxon>
        <taxon>Bacillati</taxon>
        <taxon>Actinomycetota</taxon>
        <taxon>Actinomycetes</taxon>
        <taxon>Streptosporangiales</taxon>
        <taxon>Thermomonosporaceae</taxon>
        <taxon>Actinocorallia</taxon>
    </lineage>
</organism>
<dbReference type="Proteomes" id="UP001500665">
    <property type="component" value="Unassembled WGS sequence"/>
</dbReference>
<reference evidence="2" key="1">
    <citation type="journal article" date="2019" name="Int. J. Syst. Evol. Microbiol.">
        <title>The Global Catalogue of Microorganisms (GCM) 10K type strain sequencing project: providing services to taxonomists for standard genome sequencing and annotation.</title>
        <authorList>
            <consortium name="The Broad Institute Genomics Platform"/>
            <consortium name="The Broad Institute Genome Sequencing Center for Infectious Disease"/>
            <person name="Wu L."/>
            <person name="Ma J."/>
        </authorList>
    </citation>
    <scope>NUCLEOTIDE SEQUENCE [LARGE SCALE GENOMIC DNA]</scope>
    <source>
        <strain evidence="2">JCM 10696</strain>
    </source>
</reference>
<sequence>MTTEQSVTFPGCRWAVIRITASTRLWQHCRSGAYAGSETHCYGCLPARIRMQISLGKTLARAAAGLSYTASAGKAGASLASMRPLQAAAAGMPCPQSFCGSSGPLAKGYPEV</sequence>